<name>A0AAE1SC02_9SOLA</name>
<reference evidence="1" key="1">
    <citation type="submission" date="2023-12" db="EMBL/GenBank/DDBJ databases">
        <title>Genome assembly of Anisodus tanguticus.</title>
        <authorList>
            <person name="Wang Y.-J."/>
        </authorList>
    </citation>
    <scope>NUCLEOTIDE SEQUENCE</scope>
    <source>
        <strain evidence="1">KB-2021</strain>
        <tissue evidence="1">Leaf</tissue>
    </source>
</reference>
<evidence type="ECO:0000313" key="1">
    <source>
        <dbReference type="EMBL" id="KAK4366692.1"/>
    </source>
</evidence>
<sequence>MIGNLEDVAGTTCLLFPELEIERSSLIHCTTSSHPFLETETLNKEGAYSSALPHPLTDNILPLVDDIPCNLQGDKANVHGPN</sequence>
<evidence type="ECO:0000313" key="2">
    <source>
        <dbReference type="Proteomes" id="UP001291623"/>
    </source>
</evidence>
<protein>
    <submittedName>
        <fullName evidence="1">Uncharacterized protein</fullName>
    </submittedName>
</protein>
<proteinExistence type="predicted"/>
<accession>A0AAE1SC02</accession>
<organism evidence="1 2">
    <name type="scientific">Anisodus tanguticus</name>
    <dbReference type="NCBI Taxonomy" id="243964"/>
    <lineage>
        <taxon>Eukaryota</taxon>
        <taxon>Viridiplantae</taxon>
        <taxon>Streptophyta</taxon>
        <taxon>Embryophyta</taxon>
        <taxon>Tracheophyta</taxon>
        <taxon>Spermatophyta</taxon>
        <taxon>Magnoliopsida</taxon>
        <taxon>eudicotyledons</taxon>
        <taxon>Gunneridae</taxon>
        <taxon>Pentapetalae</taxon>
        <taxon>asterids</taxon>
        <taxon>lamiids</taxon>
        <taxon>Solanales</taxon>
        <taxon>Solanaceae</taxon>
        <taxon>Solanoideae</taxon>
        <taxon>Hyoscyameae</taxon>
        <taxon>Anisodus</taxon>
    </lineage>
</organism>
<keyword evidence="2" id="KW-1185">Reference proteome</keyword>
<comment type="caution">
    <text evidence="1">The sequence shown here is derived from an EMBL/GenBank/DDBJ whole genome shotgun (WGS) entry which is preliminary data.</text>
</comment>
<dbReference type="EMBL" id="JAVYJV010000007">
    <property type="protein sequence ID" value="KAK4366692.1"/>
    <property type="molecule type" value="Genomic_DNA"/>
</dbReference>
<dbReference type="AlphaFoldDB" id="A0AAE1SC02"/>
<gene>
    <name evidence="1" type="ORF">RND71_014572</name>
</gene>
<dbReference type="Proteomes" id="UP001291623">
    <property type="component" value="Unassembled WGS sequence"/>
</dbReference>